<evidence type="ECO:0000256" key="6">
    <source>
        <dbReference type="ARBA" id="ARBA00023163"/>
    </source>
</evidence>
<dbReference type="Pfam" id="PF25601">
    <property type="entry name" value="AAA_lid_14"/>
    <property type="match status" value="1"/>
</dbReference>
<dbReference type="AlphaFoldDB" id="K6HAH9"/>
<dbReference type="Proteomes" id="UP000006272">
    <property type="component" value="Unassembled WGS sequence"/>
</dbReference>
<dbReference type="PROSITE" id="PS00675">
    <property type="entry name" value="SIGMA54_INTERACT_1"/>
    <property type="match status" value="1"/>
</dbReference>
<evidence type="ECO:0000256" key="1">
    <source>
        <dbReference type="ARBA" id="ARBA00022741"/>
    </source>
</evidence>
<dbReference type="SMART" id="SM00382">
    <property type="entry name" value="AAA"/>
    <property type="match status" value="1"/>
</dbReference>
<dbReference type="GO" id="GO:0005524">
    <property type="term" value="F:ATP binding"/>
    <property type="evidence" value="ECO:0007669"/>
    <property type="project" value="UniProtKB-KW"/>
</dbReference>
<dbReference type="PATRIC" id="fig|1206767.3.peg.1752"/>
<evidence type="ECO:0000313" key="9">
    <source>
        <dbReference type="EMBL" id="EKO39493.1"/>
    </source>
</evidence>
<dbReference type="Pfam" id="PF01590">
    <property type="entry name" value="GAF"/>
    <property type="match status" value="1"/>
</dbReference>
<dbReference type="InterPro" id="IPR009057">
    <property type="entry name" value="Homeodomain-like_sf"/>
</dbReference>
<evidence type="ECO:0000313" key="10">
    <source>
        <dbReference type="Proteomes" id="UP000006272"/>
    </source>
</evidence>
<dbReference type="GO" id="GO:0043565">
    <property type="term" value="F:sequence-specific DNA binding"/>
    <property type="evidence" value="ECO:0007669"/>
    <property type="project" value="InterPro"/>
</dbReference>
<dbReference type="Pfam" id="PF00158">
    <property type="entry name" value="Sigma54_activat"/>
    <property type="match status" value="1"/>
</dbReference>
<sequence>METDVPQPFTAAPGSPARQCPSGTGRPGDPRVKDCHAGVCRGRIVPLLREMGQSLGEADGLELALDRLLAYLRDDMGVSRAMVSLHHRESGPIIIHKSLGLTEDEASRGVYLPGEGITGQVVDLAASIVVPRISDEPAILNRTGSLSRPEDRDSAFVCVPILRGGKVLGTISAVRAYDNPELLQKHVEALEVVAALLAQAVELHLVETVDKARLEERNRELLGRLRAKRPSAFVGSSKAMLETLALLYKAAPTRTTVLLLGESGVGKEMLADAIHAGGPNPDGPMVKFNCAALPESILESELFGHEKGAFTGASGLRRGRFEDADGGVIFLDEVGELSLGVQAKLLRVLQERAFERVGGNRTITVNIRVVAATNKDLAAMAARREFRQDLYFRLNVFPLRVPPLRERGSDIVTLAEHFVARYAKENGKTINRIAAPALSMLMAYHWPGNVRELENVMHRAVILTEDDAIHAYNLPLSLQTSNLSGPAPGEGLEARLAAVEYELLVEALRLHHGNSTEAARELGLTRRTMGLRMKRHRLDYREFRRADLIE</sequence>
<proteinExistence type="predicted"/>
<dbReference type="InterPro" id="IPR027417">
    <property type="entry name" value="P-loop_NTPase"/>
</dbReference>
<evidence type="ECO:0000256" key="7">
    <source>
        <dbReference type="SAM" id="MobiDB-lite"/>
    </source>
</evidence>
<keyword evidence="1" id="KW-0547">Nucleotide-binding</keyword>
<comment type="caution">
    <text evidence="9">The sequence shown here is derived from an EMBL/GenBank/DDBJ whole genome shotgun (WGS) entry which is preliminary data.</text>
</comment>
<dbReference type="InterPro" id="IPR002078">
    <property type="entry name" value="Sigma_54_int"/>
</dbReference>
<reference evidence="9 10" key="1">
    <citation type="submission" date="2012-07" db="EMBL/GenBank/DDBJ databases">
        <title>Draft genome sequence of Desulfovibrio magneticus str. Maddingley MBC34 obtained from a metagenomic sequence of a methanogenic enrichment isolated from coal-seam formation water in Victoria, Australia.</title>
        <authorList>
            <person name="Greenfield P."/>
            <person name="Hendry P."/>
            <person name="Li D."/>
            <person name="Rosewarne C.P."/>
            <person name="Tran-Dinh N."/>
            <person name="Elbourne L.D.H."/>
            <person name="Paulsen I.T."/>
            <person name="Midgley D.J."/>
        </authorList>
    </citation>
    <scope>NUCLEOTIDE SEQUENCE [LARGE SCALE GENOMIC DNA]</scope>
    <source>
        <strain evidence="10">Maddingley MBC34</strain>
    </source>
</reference>
<dbReference type="GO" id="GO:0006355">
    <property type="term" value="P:regulation of DNA-templated transcription"/>
    <property type="evidence" value="ECO:0007669"/>
    <property type="project" value="InterPro"/>
</dbReference>
<dbReference type="InterPro" id="IPR002197">
    <property type="entry name" value="HTH_Fis"/>
</dbReference>
<dbReference type="InterPro" id="IPR058031">
    <property type="entry name" value="AAA_lid_NorR"/>
</dbReference>
<dbReference type="EMBL" id="ALAO01000135">
    <property type="protein sequence ID" value="EKO39493.1"/>
    <property type="molecule type" value="Genomic_DNA"/>
</dbReference>
<dbReference type="Pfam" id="PF02954">
    <property type="entry name" value="HTH_8"/>
    <property type="match status" value="1"/>
</dbReference>
<evidence type="ECO:0000259" key="8">
    <source>
        <dbReference type="PROSITE" id="PS50045"/>
    </source>
</evidence>
<accession>K6HAH9</accession>
<evidence type="ECO:0000256" key="4">
    <source>
        <dbReference type="ARBA" id="ARBA00023125"/>
    </source>
</evidence>
<dbReference type="PANTHER" id="PTHR32071">
    <property type="entry name" value="TRANSCRIPTIONAL REGULATORY PROTEIN"/>
    <property type="match status" value="1"/>
</dbReference>
<gene>
    <name evidence="9" type="ORF">B193_1792</name>
</gene>
<organism evidence="9 10">
    <name type="scientific">Solidesulfovibrio magneticus str. Maddingley MBC34</name>
    <dbReference type="NCBI Taxonomy" id="1206767"/>
    <lineage>
        <taxon>Bacteria</taxon>
        <taxon>Pseudomonadati</taxon>
        <taxon>Thermodesulfobacteriota</taxon>
        <taxon>Desulfovibrionia</taxon>
        <taxon>Desulfovibrionales</taxon>
        <taxon>Desulfovibrionaceae</taxon>
        <taxon>Solidesulfovibrio</taxon>
    </lineage>
</organism>
<dbReference type="InterPro" id="IPR025662">
    <property type="entry name" value="Sigma_54_int_dom_ATP-bd_1"/>
</dbReference>
<dbReference type="PRINTS" id="PR01590">
    <property type="entry name" value="HTHFIS"/>
</dbReference>
<dbReference type="FunFam" id="3.40.50.300:FF:000006">
    <property type="entry name" value="DNA-binding transcriptional regulator NtrC"/>
    <property type="match status" value="1"/>
</dbReference>
<dbReference type="InterPro" id="IPR029016">
    <property type="entry name" value="GAF-like_dom_sf"/>
</dbReference>
<dbReference type="SUPFAM" id="SSF46689">
    <property type="entry name" value="Homeodomain-like"/>
    <property type="match status" value="1"/>
</dbReference>
<keyword evidence="2" id="KW-0067">ATP-binding</keyword>
<dbReference type="SUPFAM" id="SSF55781">
    <property type="entry name" value="GAF domain-like"/>
    <property type="match status" value="1"/>
</dbReference>
<dbReference type="CDD" id="cd00009">
    <property type="entry name" value="AAA"/>
    <property type="match status" value="1"/>
</dbReference>
<feature type="domain" description="Sigma-54 factor interaction" evidence="8">
    <location>
        <begin position="233"/>
        <end position="462"/>
    </location>
</feature>
<dbReference type="PROSITE" id="PS00688">
    <property type="entry name" value="SIGMA54_INTERACT_3"/>
    <property type="match status" value="1"/>
</dbReference>
<keyword evidence="4" id="KW-0238">DNA-binding</keyword>
<name>K6HAH9_9BACT</name>
<keyword evidence="6" id="KW-0804">Transcription</keyword>
<dbReference type="PROSITE" id="PS50045">
    <property type="entry name" value="SIGMA54_INTERACT_4"/>
    <property type="match status" value="1"/>
</dbReference>
<keyword evidence="3" id="KW-0805">Transcription regulation</keyword>
<feature type="region of interest" description="Disordered" evidence="7">
    <location>
        <begin position="1"/>
        <end position="32"/>
    </location>
</feature>
<dbReference type="InterPro" id="IPR003018">
    <property type="entry name" value="GAF"/>
</dbReference>
<dbReference type="InterPro" id="IPR003593">
    <property type="entry name" value="AAA+_ATPase"/>
</dbReference>
<evidence type="ECO:0000256" key="2">
    <source>
        <dbReference type="ARBA" id="ARBA00022840"/>
    </source>
</evidence>
<dbReference type="SUPFAM" id="SSF52540">
    <property type="entry name" value="P-loop containing nucleoside triphosphate hydrolases"/>
    <property type="match status" value="1"/>
</dbReference>
<dbReference type="Gene3D" id="1.10.10.60">
    <property type="entry name" value="Homeodomain-like"/>
    <property type="match status" value="1"/>
</dbReference>
<evidence type="ECO:0000256" key="3">
    <source>
        <dbReference type="ARBA" id="ARBA00023015"/>
    </source>
</evidence>
<dbReference type="SMART" id="SM00065">
    <property type="entry name" value="GAF"/>
    <property type="match status" value="1"/>
</dbReference>
<protein>
    <submittedName>
        <fullName evidence="9">Transcriptional regulator (GAF, AAA-type ATPase and DNA binding domain containing protein)</fullName>
    </submittedName>
</protein>
<dbReference type="InterPro" id="IPR025944">
    <property type="entry name" value="Sigma_54_int_dom_CS"/>
</dbReference>
<keyword evidence="5" id="KW-0010">Activator</keyword>
<dbReference type="Gene3D" id="1.10.8.60">
    <property type="match status" value="1"/>
</dbReference>
<evidence type="ECO:0000256" key="5">
    <source>
        <dbReference type="ARBA" id="ARBA00023159"/>
    </source>
</evidence>
<dbReference type="Gene3D" id="3.40.50.300">
    <property type="entry name" value="P-loop containing nucleotide triphosphate hydrolases"/>
    <property type="match status" value="1"/>
</dbReference>
<dbReference type="FunFam" id="1.10.8.60:FF:000014">
    <property type="entry name" value="DNA-binding transcriptional regulator NtrC"/>
    <property type="match status" value="1"/>
</dbReference>
<dbReference type="Gene3D" id="3.30.450.40">
    <property type="match status" value="1"/>
</dbReference>